<dbReference type="EMBL" id="JBHUJC010000020">
    <property type="protein sequence ID" value="MFD2276192.1"/>
    <property type="molecule type" value="Genomic_DNA"/>
</dbReference>
<accession>A0ABW5E0S4</accession>
<evidence type="ECO:0000259" key="5">
    <source>
        <dbReference type="Pfam" id="PF00535"/>
    </source>
</evidence>
<gene>
    <name evidence="6" type="ORF">ACFSQZ_06915</name>
</gene>
<dbReference type="InterPro" id="IPR029044">
    <property type="entry name" value="Nucleotide-diphossugar_trans"/>
</dbReference>
<keyword evidence="3 6" id="KW-0808">Transferase</keyword>
<dbReference type="RefSeq" id="WP_377094469.1">
    <property type="nucleotide sequence ID" value="NZ_JBHSJM010000001.1"/>
</dbReference>
<evidence type="ECO:0000256" key="2">
    <source>
        <dbReference type="ARBA" id="ARBA00022676"/>
    </source>
</evidence>
<dbReference type="Gene3D" id="3.90.550.10">
    <property type="entry name" value="Spore Coat Polysaccharide Biosynthesis Protein SpsA, Chain A"/>
    <property type="match status" value="1"/>
</dbReference>
<feature type="domain" description="Glycosyltransferase 2-like" evidence="5">
    <location>
        <begin position="10"/>
        <end position="129"/>
    </location>
</feature>
<sequence length="289" mass="32311">MFETDSKVWIVIPVHNRVDITRECLKNLEVLQIKGKYNVLVVDDGSSDGTEEMINVGYPWVYVLKGDGSLFWGGAISIGMDYAVKRGAEVIVWLNDDCLPQDDSIKLLVNRVKTSKGVCGGVCWDDSVTEVTYSGYKKKVCGKMQLRPEDGMRLEADFLGGNLVAIHASVIRQIGLLDSSEFQHYFADAWYTWKAKQSGASVEVDGSAIAINESSNYFDRIGVSLSALDAWKSLWKKGSPANLNDRFRFRKNVWGALYALSSFKIILVMVKYTFVAYTRGGVRGLFLIR</sequence>
<keyword evidence="4" id="KW-0472">Membrane</keyword>
<dbReference type="GO" id="GO:0016757">
    <property type="term" value="F:glycosyltransferase activity"/>
    <property type="evidence" value="ECO:0007669"/>
    <property type="project" value="UniProtKB-KW"/>
</dbReference>
<evidence type="ECO:0000256" key="3">
    <source>
        <dbReference type="ARBA" id="ARBA00022679"/>
    </source>
</evidence>
<organism evidence="6 7">
    <name type="scientific">Rubritalea spongiae</name>
    <dbReference type="NCBI Taxonomy" id="430797"/>
    <lineage>
        <taxon>Bacteria</taxon>
        <taxon>Pseudomonadati</taxon>
        <taxon>Verrucomicrobiota</taxon>
        <taxon>Verrucomicrobiia</taxon>
        <taxon>Verrucomicrobiales</taxon>
        <taxon>Rubritaleaceae</taxon>
        <taxon>Rubritalea</taxon>
    </lineage>
</organism>
<dbReference type="SUPFAM" id="SSF53448">
    <property type="entry name" value="Nucleotide-diphospho-sugar transferases"/>
    <property type="match status" value="1"/>
</dbReference>
<keyword evidence="4" id="KW-0812">Transmembrane</keyword>
<dbReference type="Proteomes" id="UP001597297">
    <property type="component" value="Unassembled WGS sequence"/>
</dbReference>
<keyword evidence="2 6" id="KW-0328">Glycosyltransferase</keyword>
<dbReference type="EC" id="2.4.-.-" evidence="6"/>
<protein>
    <submittedName>
        <fullName evidence="6">Glycosyltransferase family 2 protein</fullName>
        <ecNumber evidence="6">2.4.-.-</ecNumber>
    </submittedName>
</protein>
<evidence type="ECO:0000256" key="4">
    <source>
        <dbReference type="SAM" id="Phobius"/>
    </source>
</evidence>
<dbReference type="InterPro" id="IPR001173">
    <property type="entry name" value="Glyco_trans_2-like"/>
</dbReference>
<comment type="caution">
    <text evidence="6">The sequence shown here is derived from an EMBL/GenBank/DDBJ whole genome shotgun (WGS) entry which is preliminary data.</text>
</comment>
<proteinExistence type="inferred from homology"/>
<dbReference type="Pfam" id="PF00535">
    <property type="entry name" value="Glycos_transf_2"/>
    <property type="match status" value="1"/>
</dbReference>
<comment type="similarity">
    <text evidence="1">Belongs to the glycosyltransferase 2 family.</text>
</comment>
<reference evidence="7" key="1">
    <citation type="journal article" date="2019" name="Int. J. Syst. Evol. Microbiol.">
        <title>The Global Catalogue of Microorganisms (GCM) 10K type strain sequencing project: providing services to taxonomists for standard genome sequencing and annotation.</title>
        <authorList>
            <consortium name="The Broad Institute Genomics Platform"/>
            <consortium name="The Broad Institute Genome Sequencing Center for Infectious Disease"/>
            <person name="Wu L."/>
            <person name="Ma J."/>
        </authorList>
    </citation>
    <scope>NUCLEOTIDE SEQUENCE [LARGE SCALE GENOMIC DNA]</scope>
    <source>
        <strain evidence="7">JCM 16545</strain>
    </source>
</reference>
<feature type="transmembrane region" description="Helical" evidence="4">
    <location>
        <begin position="256"/>
        <end position="277"/>
    </location>
</feature>
<keyword evidence="4" id="KW-1133">Transmembrane helix</keyword>
<evidence type="ECO:0000313" key="6">
    <source>
        <dbReference type="EMBL" id="MFD2276192.1"/>
    </source>
</evidence>
<keyword evidence="7" id="KW-1185">Reference proteome</keyword>
<dbReference type="PANTHER" id="PTHR43179">
    <property type="entry name" value="RHAMNOSYLTRANSFERASE WBBL"/>
    <property type="match status" value="1"/>
</dbReference>
<evidence type="ECO:0000313" key="7">
    <source>
        <dbReference type="Proteomes" id="UP001597297"/>
    </source>
</evidence>
<dbReference type="PANTHER" id="PTHR43179:SF12">
    <property type="entry name" value="GALACTOFURANOSYLTRANSFERASE GLFT2"/>
    <property type="match status" value="1"/>
</dbReference>
<evidence type="ECO:0000256" key="1">
    <source>
        <dbReference type="ARBA" id="ARBA00006739"/>
    </source>
</evidence>
<name>A0ABW5E0S4_9BACT</name>